<dbReference type="EMBL" id="JAODUO010001225">
    <property type="protein sequence ID" value="KAK2168574.1"/>
    <property type="molecule type" value="Genomic_DNA"/>
</dbReference>
<keyword evidence="2" id="KW-1185">Reference proteome</keyword>
<reference evidence="1" key="1">
    <citation type="journal article" date="2023" name="Mol. Biol. Evol.">
        <title>Third-Generation Sequencing Reveals the Adaptive Role of the Epigenome in Three Deep-Sea Polychaetes.</title>
        <authorList>
            <person name="Perez M."/>
            <person name="Aroh O."/>
            <person name="Sun Y."/>
            <person name="Lan Y."/>
            <person name="Juniper S.K."/>
            <person name="Young C.R."/>
            <person name="Angers B."/>
            <person name="Qian P.Y."/>
        </authorList>
    </citation>
    <scope>NUCLEOTIDE SEQUENCE</scope>
    <source>
        <strain evidence="1">R07B-5</strain>
    </source>
</reference>
<dbReference type="Proteomes" id="UP001209878">
    <property type="component" value="Unassembled WGS sequence"/>
</dbReference>
<sequence length="24" mass="2791">MDESCSFRLMNTRKIISCVIPFLS</sequence>
<name>A0AAD9KBE2_RIDPI</name>
<evidence type="ECO:0000313" key="1">
    <source>
        <dbReference type="EMBL" id="KAK2168574.1"/>
    </source>
</evidence>
<protein>
    <submittedName>
        <fullName evidence="1">Uncharacterized protein</fullName>
    </submittedName>
</protein>
<dbReference type="AlphaFoldDB" id="A0AAD9KBE2"/>
<evidence type="ECO:0000313" key="2">
    <source>
        <dbReference type="Proteomes" id="UP001209878"/>
    </source>
</evidence>
<comment type="caution">
    <text evidence="1">The sequence shown here is derived from an EMBL/GenBank/DDBJ whole genome shotgun (WGS) entry which is preliminary data.</text>
</comment>
<proteinExistence type="predicted"/>
<organism evidence="1 2">
    <name type="scientific">Ridgeia piscesae</name>
    <name type="common">Tubeworm</name>
    <dbReference type="NCBI Taxonomy" id="27915"/>
    <lineage>
        <taxon>Eukaryota</taxon>
        <taxon>Metazoa</taxon>
        <taxon>Spiralia</taxon>
        <taxon>Lophotrochozoa</taxon>
        <taxon>Annelida</taxon>
        <taxon>Polychaeta</taxon>
        <taxon>Sedentaria</taxon>
        <taxon>Canalipalpata</taxon>
        <taxon>Sabellida</taxon>
        <taxon>Siboglinidae</taxon>
        <taxon>Ridgeia</taxon>
    </lineage>
</organism>
<accession>A0AAD9KBE2</accession>
<gene>
    <name evidence="1" type="ORF">NP493_1226g00043</name>
</gene>